<comment type="catalytic activity">
    <reaction evidence="1">
        <text>a myo-inositol phosphate + H2O = myo-inositol + phosphate</text>
        <dbReference type="Rhea" id="RHEA:24056"/>
        <dbReference type="ChEBI" id="CHEBI:15377"/>
        <dbReference type="ChEBI" id="CHEBI:17268"/>
        <dbReference type="ChEBI" id="CHEBI:43474"/>
        <dbReference type="ChEBI" id="CHEBI:84139"/>
        <dbReference type="EC" id="3.1.3.25"/>
    </reaction>
</comment>
<dbReference type="GO" id="GO:0007165">
    <property type="term" value="P:signal transduction"/>
    <property type="evidence" value="ECO:0007669"/>
    <property type="project" value="TreeGrafter"/>
</dbReference>
<evidence type="ECO:0000256" key="4">
    <source>
        <dbReference type="ARBA" id="ARBA00013106"/>
    </source>
</evidence>
<dbReference type="FunFam" id="3.30.540.10:FF:000003">
    <property type="entry name" value="Inositol-1-monophosphatase"/>
    <property type="match status" value="1"/>
</dbReference>
<organism evidence="8">
    <name type="scientific">marine sediment metagenome</name>
    <dbReference type="NCBI Taxonomy" id="412755"/>
    <lineage>
        <taxon>unclassified sequences</taxon>
        <taxon>metagenomes</taxon>
        <taxon>ecological metagenomes</taxon>
    </lineage>
</organism>
<accession>X0X904</accession>
<evidence type="ECO:0000256" key="1">
    <source>
        <dbReference type="ARBA" id="ARBA00001033"/>
    </source>
</evidence>
<dbReference type="AlphaFoldDB" id="X0X904"/>
<name>X0X904_9ZZZZ</name>
<dbReference type="GO" id="GO:0046854">
    <property type="term" value="P:phosphatidylinositol phosphate biosynthetic process"/>
    <property type="evidence" value="ECO:0007669"/>
    <property type="project" value="InterPro"/>
</dbReference>
<dbReference type="InterPro" id="IPR022337">
    <property type="entry name" value="Inositol_monophosphatase_SuhB"/>
</dbReference>
<gene>
    <name evidence="8" type="ORF">S01H1_63944</name>
</gene>
<evidence type="ECO:0000256" key="6">
    <source>
        <dbReference type="ARBA" id="ARBA00022801"/>
    </source>
</evidence>
<keyword evidence="7" id="KW-0460">Magnesium</keyword>
<dbReference type="PROSITE" id="PS00629">
    <property type="entry name" value="IMP_1"/>
    <property type="match status" value="1"/>
</dbReference>
<dbReference type="PRINTS" id="PR00377">
    <property type="entry name" value="IMPHPHTASES"/>
</dbReference>
<comment type="caution">
    <text evidence="8">The sequence shown here is derived from an EMBL/GenBank/DDBJ whole genome shotgun (WGS) entry which is preliminary data.</text>
</comment>
<proteinExistence type="inferred from homology"/>
<dbReference type="PROSITE" id="PS00630">
    <property type="entry name" value="IMP_2"/>
    <property type="match status" value="1"/>
</dbReference>
<reference evidence="8" key="1">
    <citation type="journal article" date="2014" name="Front. Microbiol.">
        <title>High frequency of phylogenetically diverse reductive dehalogenase-homologous genes in deep subseafloor sedimentary metagenomes.</title>
        <authorList>
            <person name="Kawai M."/>
            <person name="Futagami T."/>
            <person name="Toyoda A."/>
            <person name="Takaki Y."/>
            <person name="Nishi S."/>
            <person name="Hori S."/>
            <person name="Arai W."/>
            <person name="Tsubouchi T."/>
            <person name="Morono Y."/>
            <person name="Uchiyama I."/>
            <person name="Ito T."/>
            <person name="Fujiyama A."/>
            <person name="Inagaki F."/>
            <person name="Takami H."/>
        </authorList>
    </citation>
    <scope>NUCLEOTIDE SEQUENCE</scope>
    <source>
        <strain evidence="8">Expedition CK06-06</strain>
    </source>
</reference>
<dbReference type="InterPro" id="IPR000760">
    <property type="entry name" value="Inositol_monophosphatase-like"/>
</dbReference>
<keyword evidence="6" id="KW-0378">Hydrolase</keyword>
<evidence type="ECO:0000256" key="7">
    <source>
        <dbReference type="ARBA" id="ARBA00022842"/>
    </source>
</evidence>
<feature type="non-terminal residue" evidence="8">
    <location>
        <position position="1"/>
    </location>
</feature>
<dbReference type="EC" id="3.1.3.25" evidence="4"/>
<dbReference type="CDD" id="cd01639">
    <property type="entry name" value="IMPase"/>
    <property type="match status" value="1"/>
</dbReference>
<dbReference type="InterPro" id="IPR020550">
    <property type="entry name" value="Inositol_monophosphatase_CS"/>
</dbReference>
<evidence type="ECO:0000313" key="8">
    <source>
        <dbReference type="EMBL" id="GAG39520.1"/>
    </source>
</evidence>
<dbReference type="GO" id="GO:0046872">
    <property type="term" value="F:metal ion binding"/>
    <property type="evidence" value="ECO:0007669"/>
    <property type="project" value="UniProtKB-KW"/>
</dbReference>
<dbReference type="Pfam" id="PF00459">
    <property type="entry name" value="Inositol_P"/>
    <property type="match status" value="1"/>
</dbReference>
<dbReference type="InterPro" id="IPR020583">
    <property type="entry name" value="Inositol_monoP_metal-BS"/>
</dbReference>
<dbReference type="GO" id="GO:0006020">
    <property type="term" value="P:inositol metabolic process"/>
    <property type="evidence" value="ECO:0007669"/>
    <property type="project" value="TreeGrafter"/>
</dbReference>
<dbReference type="PRINTS" id="PR01959">
    <property type="entry name" value="SBIMPHPHTASE"/>
</dbReference>
<comment type="similarity">
    <text evidence="3">Belongs to the inositol monophosphatase superfamily.</text>
</comment>
<dbReference type="SUPFAM" id="SSF56655">
    <property type="entry name" value="Carbohydrate phosphatase"/>
    <property type="match status" value="1"/>
</dbReference>
<evidence type="ECO:0000256" key="2">
    <source>
        <dbReference type="ARBA" id="ARBA00001946"/>
    </source>
</evidence>
<comment type="cofactor">
    <cofactor evidence="2">
        <name>Mg(2+)</name>
        <dbReference type="ChEBI" id="CHEBI:18420"/>
    </cofactor>
</comment>
<dbReference type="InterPro" id="IPR033942">
    <property type="entry name" value="IMPase"/>
</dbReference>
<dbReference type="PANTHER" id="PTHR20854">
    <property type="entry name" value="INOSITOL MONOPHOSPHATASE"/>
    <property type="match status" value="1"/>
</dbReference>
<sequence length="232" mass="26243">DIDYKGKFNLVTNVDRQSQRKIIEIIRSSFPDHSILAEEKGGLKSKKSPYRWLIDPLDGTNNYAHGYPCFCVSIALEKNKEIILGVVYNPVLNELFFTKAGKGSFRNGEQIFTSQTKKINQSLLSTGFPYSRGKQLENHIKQFRVFMEHCHGIRRDGSAALNLCYIAMGRFDGFWEIDLSPWDTAAGCLLVKEAGGKLTNFSGHPFSHYGKEILATNGLIHKQMLKIIKNPK</sequence>
<keyword evidence="5" id="KW-0479">Metal-binding</keyword>
<dbReference type="Gene3D" id="3.40.190.80">
    <property type="match status" value="1"/>
</dbReference>
<dbReference type="Gene3D" id="3.30.540.10">
    <property type="entry name" value="Fructose-1,6-Bisphosphatase, subunit A, domain 1"/>
    <property type="match status" value="1"/>
</dbReference>
<protein>
    <recommendedName>
        <fullName evidence="4">inositol-phosphate phosphatase</fullName>
        <ecNumber evidence="4">3.1.3.25</ecNumber>
    </recommendedName>
</protein>
<dbReference type="EMBL" id="BARS01042109">
    <property type="protein sequence ID" value="GAG39520.1"/>
    <property type="molecule type" value="Genomic_DNA"/>
</dbReference>
<dbReference type="PANTHER" id="PTHR20854:SF4">
    <property type="entry name" value="INOSITOL-1-MONOPHOSPHATASE-RELATED"/>
    <property type="match status" value="1"/>
</dbReference>
<dbReference type="GO" id="GO:0008934">
    <property type="term" value="F:inositol monophosphate 1-phosphatase activity"/>
    <property type="evidence" value="ECO:0007669"/>
    <property type="project" value="InterPro"/>
</dbReference>
<dbReference type="FunFam" id="3.40.190.80:FF:000002">
    <property type="entry name" value="Inositol-1-monophosphatase"/>
    <property type="match status" value="1"/>
</dbReference>
<evidence type="ECO:0000256" key="3">
    <source>
        <dbReference type="ARBA" id="ARBA00009759"/>
    </source>
</evidence>
<evidence type="ECO:0000256" key="5">
    <source>
        <dbReference type="ARBA" id="ARBA00022723"/>
    </source>
</evidence>